<comment type="caution">
    <text evidence="2">The sequence shown here is derived from an EMBL/GenBank/DDBJ whole genome shotgun (WGS) entry which is preliminary data.</text>
</comment>
<feature type="region of interest" description="Disordered" evidence="1">
    <location>
        <begin position="1"/>
        <end position="30"/>
    </location>
</feature>
<gene>
    <name evidence="2" type="ORF">GCM10010449_83640</name>
</gene>
<keyword evidence="3" id="KW-1185">Reference proteome</keyword>
<dbReference type="EMBL" id="BAAAUG010000233">
    <property type="protein sequence ID" value="GAA3152970.1"/>
    <property type="molecule type" value="Genomic_DNA"/>
</dbReference>
<evidence type="ECO:0000256" key="1">
    <source>
        <dbReference type="SAM" id="MobiDB-lite"/>
    </source>
</evidence>
<name>A0ABP6NM60_9ACTN</name>
<organism evidence="2 3">
    <name type="scientific">Streptomyces rectiviolaceus</name>
    <dbReference type="NCBI Taxonomy" id="332591"/>
    <lineage>
        <taxon>Bacteria</taxon>
        <taxon>Bacillati</taxon>
        <taxon>Actinomycetota</taxon>
        <taxon>Actinomycetes</taxon>
        <taxon>Kitasatosporales</taxon>
        <taxon>Streptomycetaceae</taxon>
        <taxon>Streptomyces</taxon>
    </lineage>
</organism>
<dbReference type="Proteomes" id="UP001501637">
    <property type="component" value="Unassembled WGS sequence"/>
</dbReference>
<dbReference type="RefSeq" id="WP_344530796.1">
    <property type="nucleotide sequence ID" value="NZ_BAAAUG010000233.1"/>
</dbReference>
<reference evidence="3" key="1">
    <citation type="journal article" date="2019" name="Int. J. Syst. Evol. Microbiol.">
        <title>The Global Catalogue of Microorganisms (GCM) 10K type strain sequencing project: providing services to taxonomists for standard genome sequencing and annotation.</title>
        <authorList>
            <consortium name="The Broad Institute Genomics Platform"/>
            <consortium name="The Broad Institute Genome Sequencing Center for Infectious Disease"/>
            <person name="Wu L."/>
            <person name="Ma J."/>
        </authorList>
    </citation>
    <scope>NUCLEOTIDE SEQUENCE [LARGE SCALE GENOMIC DNA]</scope>
    <source>
        <strain evidence="3">JCM 9092</strain>
    </source>
</reference>
<protein>
    <submittedName>
        <fullName evidence="2">Uncharacterized protein</fullName>
    </submittedName>
</protein>
<proteinExistence type="predicted"/>
<accession>A0ABP6NM60</accession>
<evidence type="ECO:0000313" key="3">
    <source>
        <dbReference type="Proteomes" id="UP001501637"/>
    </source>
</evidence>
<sequence>MTTQSRITGTASQAARNATGKSITAPHTPWPEGVTTRFLTYMGELTGDLNATVDIVDTGIPTDGFSTAICRPCGDSTEHLRTHRPSLLSWAQEHAVTCRALAQPAA</sequence>
<evidence type="ECO:0000313" key="2">
    <source>
        <dbReference type="EMBL" id="GAA3152970.1"/>
    </source>
</evidence>
<feature type="compositionally biased region" description="Polar residues" evidence="1">
    <location>
        <begin position="1"/>
        <end position="22"/>
    </location>
</feature>